<gene>
    <name evidence="1" type="ORF">GCM10023191_102020</name>
</gene>
<evidence type="ECO:0000313" key="1">
    <source>
        <dbReference type="EMBL" id="GAA4522576.1"/>
    </source>
</evidence>
<proteinExistence type="predicted"/>
<comment type="caution">
    <text evidence="1">The sequence shown here is derived from an EMBL/GenBank/DDBJ whole genome shotgun (WGS) entry which is preliminary data.</text>
</comment>
<name>A0ABP8R9P3_9ACTN</name>
<sequence>MPTVTPRKLREAIATTLRDYMTRAQLEAFCQEDLDLDLADLPDGVTREDLDGFSKFYFVQTILERKGLAELLDLANRVDDELDVPVLRDLTAQAGLVGVAGELKNLIFAADGPKPKIVFRDAINNDIAVVENEHHCLVYDRALGPNGLTWRQLTAWWADHERLTGVPERQIWMSLYSRLAKSLANEAEQRILQTYVKRYQTHGSDTPALIPQVYLHYDPYAQAKTRALSRTLPRQRMDFLLLLPNRVRVVIECDGKQHYADDLGKADPRRYAQMVAEDRQLRLRGYEVYRFGGEELREGPQTERRLMTFFDDLATRHNLSSPPTTK</sequence>
<keyword evidence="2" id="KW-1185">Reference proteome</keyword>
<dbReference type="EMBL" id="BAABHF010000088">
    <property type="protein sequence ID" value="GAA4522576.1"/>
    <property type="molecule type" value="Genomic_DNA"/>
</dbReference>
<evidence type="ECO:0000313" key="2">
    <source>
        <dbReference type="Proteomes" id="UP001500503"/>
    </source>
</evidence>
<dbReference type="RefSeq" id="WP_345475903.1">
    <property type="nucleotide sequence ID" value="NZ_BAABHF010000088.1"/>
</dbReference>
<accession>A0ABP8R9P3</accession>
<evidence type="ECO:0008006" key="3">
    <source>
        <dbReference type="Google" id="ProtNLM"/>
    </source>
</evidence>
<protein>
    <recommendedName>
        <fullName evidence="3">AbiJ-NTD3 domain-containing protein</fullName>
    </recommendedName>
</protein>
<dbReference type="Proteomes" id="UP001500503">
    <property type="component" value="Unassembled WGS sequence"/>
</dbReference>
<reference evidence="2" key="1">
    <citation type="journal article" date="2019" name="Int. J. Syst. Evol. Microbiol.">
        <title>The Global Catalogue of Microorganisms (GCM) 10K type strain sequencing project: providing services to taxonomists for standard genome sequencing and annotation.</title>
        <authorList>
            <consortium name="The Broad Institute Genomics Platform"/>
            <consortium name="The Broad Institute Genome Sequencing Center for Infectious Disease"/>
            <person name="Wu L."/>
            <person name="Ma J."/>
        </authorList>
    </citation>
    <scope>NUCLEOTIDE SEQUENCE [LARGE SCALE GENOMIC DNA]</scope>
    <source>
        <strain evidence="2">JCM 17933</strain>
    </source>
</reference>
<organism evidence="1 2">
    <name type="scientific">Actinoallomurus oryzae</name>
    <dbReference type="NCBI Taxonomy" id="502180"/>
    <lineage>
        <taxon>Bacteria</taxon>
        <taxon>Bacillati</taxon>
        <taxon>Actinomycetota</taxon>
        <taxon>Actinomycetes</taxon>
        <taxon>Streptosporangiales</taxon>
        <taxon>Thermomonosporaceae</taxon>
        <taxon>Actinoallomurus</taxon>
    </lineage>
</organism>